<evidence type="ECO:0000313" key="2">
    <source>
        <dbReference type="EMBL" id="MDR0182872.1"/>
    </source>
</evidence>
<feature type="transmembrane region" description="Helical" evidence="1">
    <location>
        <begin position="81"/>
        <end position="101"/>
    </location>
</feature>
<dbReference type="InterPro" id="IPR046513">
    <property type="entry name" value="DUF6691"/>
</dbReference>
<proteinExistence type="predicted"/>
<protein>
    <submittedName>
        <fullName evidence="2">YeeE/YedE family protein</fullName>
    </submittedName>
</protein>
<sequence length="152" mass="15532">MKRVVHAVVAGALFGLGLAVSGMTNPDKVLNFLDVAGHWDPSLALVMGAALAVAIPGFAWLRRRGCTLDGTGLPAPPGTRIDARLLLGSALFGIGWGIAGYCPGPALASLAHGGADAGVFVVAMLAGSQVARFFDAGKREARDARRNAPSSR</sequence>
<dbReference type="Pfam" id="PF20398">
    <property type="entry name" value="DUF6691"/>
    <property type="match status" value="1"/>
</dbReference>
<feature type="transmembrane region" description="Helical" evidence="1">
    <location>
        <begin position="113"/>
        <end position="134"/>
    </location>
</feature>
<keyword evidence="1" id="KW-0472">Membrane</keyword>
<evidence type="ECO:0000256" key="1">
    <source>
        <dbReference type="SAM" id="Phobius"/>
    </source>
</evidence>
<gene>
    <name evidence="2" type="ORF">P8609_07785</name>
</gene>
<keyword evidence="1" id="KW-1133">Transmembrane helix</keyword>
<reference evidence="2 3" key="1">
    <citation type="submission" date="2023-04" db="EMBL/GenBank/DDBJ databases">
        <title>Lysobacter sp. strain UC isolated from soil sample.</title>
        <authorList>
            <person name="Choksket S."/>
            <person name="Harshvardhan F."/>
            <person name="Rana R."/>
            <person name="Patil P.B."/>
            <person name="Korpole S."/>
        </authorList>
    </citation>
    <scope>NUCLEOTIDE SEQUENCE [LARGE SCALE GENOMIC DNA]</scope>
    <source>
        <strain evidence="2 3">UC</strain>
    </source>
</reference>
<keyword evidence="3" id="KW-1185">Reference proteome</keyword>
<dbReference type="RefSeq" id="WP_309262046.1">
    <property type="nucleotide sequence ID" value="NZ_JARUHG010000002.1"/>
</dbReference>
<accession>A0ABU1CEM9</accession>
<evidence type="ECO:0000313" key="3">
    <source>
        <dbReference type="Proteomes" id="UP001233535"/>
    </source>
</evidence>
<name>A0ABU1CEM9_9GAMM</name>
<organism evidence="2 3">
    <name type="scientific">Lysobacter arvi</name>
    <dbReference type="NCBI Taxonomy" id="3038776"/>
    <lineage>
        <taxon>Bacteria</taxon>
        <taxon>Pseudomonadati</taxon>
        <taxon>Pseudomonadota</taxon>
        <taxon>Gammaproteobacteria</taxon>
        <taxon>Lysobacterales</taxon>
        <taxon>Lysobacteraceae</taxon>
        <taxon>Lysobacter</taxon>
    </lineage>
</organism>
<dbReference type="EMBL" id="JARUHG010000002">
    <property type="protein sequence ID" value="MDR0182872.1"/>
    <property type="molecule type" value="Genomic_DNA"/>
</dbReference>
<comment type="caution">
    <text evidence="2">The sequence shown here is derived from an EMBL/GenBank/DDBJ whole genome shotgun (WGS) entry which is preliminary data.</text>
</comment>
<dbReference type="Proteomes" id="UP001233535">
    <property type="component" value="Unassembled WGS sequence"/>
</dbReference>
<feature type="transmembrane region" description="Helical" evidence="1">
    <location>
        <begin position="43"/>
        <end position="61"/>
    </location>
</feature>
<keyword evidence="1" id="KW-0812">Transmembrane</keyword>